<comment type="caution">
    <text evidence="1">The sequence shown here is derived from an EMBL/GenBank/DDBJ whole genome shotgun (WGS) entry which is preliminary data.</text>
</comment>
<gene>
    <name evidence="1" type="ORF">H9926_14525</name>
</gene>
<evidence type="ECO:0000313" key="1">
    <source>
        <dbReference type="EMBL" id="HJC89209.1"/>
    </source>
</evidence>
<name>A0A9D2QNB3_9FIRM</name>
<dbReference type="Proteomes" id="UP000823922">
    <property type="component" value="Unassembled WGS sequence"/>
</dbReference>
<evidence type="ECO:0000313" key="2">
    <source>
        <dbReference type="Proteomes" id="UP000823922"/>
    </source>
</evidence>
<sequence>AFHTVDMYILPDQLHKNTLHALLCTVYSQGGILEPIIAGKPRQAAVWMGVQARTDTQTSAGR</sequence>
<dbReference type="EMBL" id="DWVS01000378">
    <property type="protein sequence ID" value="HJC89209.1"/>
    <property type="molecule type" value="Genomic_DNA"/>
</dbReference>
<reference evidence="1" key="1">
    <citation type="journal article" date="2021" name="PeerJ">
        <title>Extensive microbial diversity within the chicken gut microbiome revealed by metagenomics and culture.</title>
        <authorList>
            <person name="Gilroy R."/>
            <person name="Ravi A."/>
            <person name="Getino M."/>
            <person name="Pursley I."/>
            <person name="Horton D.L."/>
            <person name="Alikhan N.F."/>
            <person name="Baker D."/>
            <person name="Gharbi K."/>
            <person name="Hall N."/>
            <person name="Watson M."/>
            <person name="Adriaenssens E.M."/>
            <person name="Foster-Nyarko E."/>
            <person name="Jarju S."/>
            <person name="Secka A."/>
            <person name="Antonio M."/>
            <person name="Oren A."/>
            <person name="Chaudhuri R.R."/>
            <person name="La Ragione R."/>
            <person name="Hildebrand F."/>
            <person name="Pallen M.J."/>
        </authorList>
    </citation>
    <scope>NUCLEOTIDE SEQUENCE</scope>
    <source>
        <strain evidence="1">ChiBcec1-1630</strain>
    </source>
</reference>
<proteinExistence type="predicted"/>
<reference evidence="1" key="2">
    <citation type="submission" date="2021-04" db="EMBL/GenBank/DDBJ databases">
        <authorList>
            <person name="Gilroy R."/>
        </authorList>
    </citation>
    <scope>NUCLEOTIDE SEQUENCE</scope>
    <source>
        <strain evidence="1">ChiBcec1-1630</strain>
    </source>
</reference>
<feature type="non-terminal residue" evidence="1">
    <location>
        <position position="1"/>
    </location>
</feature>
<dbReference type="AlphaFoldDB" id="A0A9D2QNB3"/>
<accession>A0A9D2QNB3</accession>
<organism evidence="1 2">
    <name type="scientific">Candidatus Eisenbergiella intestinigallinarum</name>
    <dbReference type="NCBI Taxonomy" id="2838549"/>
    <lineage>
        <taxon>Bacteria</taxon>
        <taxon>Bacillati</taxon>
        <taxon>Bacillota</taxon>
        <taxon>Clostridia</taxon>
        <taxon>Lachnospirales</taxon>
        <taxon>Lachnospiraceae</taxon>
        <taxon>Eisenbergiella</taxon>
    </lineage>
</organism>
<protein>
    <submittedName>
        <fullName evidence="1">Uncharacterized protein</fullName>
    </submittedName>
</protein>